<reference evidence="3" key="1">
    <citation type="submission" date="2016-10" db="EMBL/GenBank/DDBJ databases">
        <authorList>
            <person name="Varghese N."/>
            <person name="Submissions S."/>
        </authorList>
    </citation>
    <scope>NUCLEOTIDE SEQUENCE [LARGE SCALE GENOMIC DNA]</scope>
    <source>
        <strain evidence="3">CGMCC 4.6609</strain>
    </source>
</reference>
<sequence>MNVQLVIPVTRKTPARAIGLGLTVLAGLVVMWLLFGWLGTVVLAVELFLLGRLLVNAAHGR</sequence>
<evidence type="ECO:0000313" key="2">
    <source>
        <dbReference type="EMBL" id="SDN70373.1"/>
    </source>
</evidence>
<accession>A0A1H0DJU8</accession>
<dbReference type="RefSeq" id="WP_090094532.1">
    <property type="nucleotide sequence ID" value="NZ_FNIX01000001.1"/>
</dbReference>
<dbReference type="EMBL" id="FNIX01000001">
    <property type="protein sequence ID" value="SDN70373.1"/>
    <property type="molecule type" value="Genomic_DNA"/>
</dbReference>
<keyword evidence="3" id="KW-1185">Reference proteome</keyword>
<keyword evidence="1" id="KW-0472">Membrane</keyword>
<gene>
    <name evidence="2" type="ORF">SAMN05421507_10111</name>
</gene>
<dbReference type="STRING" id="641025.SAMN05421507_10111"/>
<protein>
    <submittedName>
        <fullName evidence="2">Uncharacterized protein</fullName>
    </submittedName>
</protein>
<organism evidence="2 3">
    <name type="scientific">Lentzea jiangxiensis</name>
    <dbReference type="NCBI Taxonomy" id="641025"/>
    <lineage>
        <taxon>Bacteria</taxon>
        <taxon>Bacillati</taxon>
        <taxon>Actinomycetota</taxon>
        <taxon>Actinomycetes</taxon>
        <taxon>Pseudonocardiales</taxon>
        <taxon>Pseudonocardiaceae</taxon>
        <taxon>Lentzea</taxon>
    </lineage>
</organism>
<keyword evidence="1" id="KW-1133">Transmembrane helix</keyword>
<dbReference type="OrthoDB" id="9944284at2"/>
<evidence type="ECO:0000256" key="1">
    <source>
        <dbReference type="SAM" id="Phobius"/>
    </source>
</evidence>
<keyword evidence="1" id="KW-0812">Transmembrane</keyword>
<evidence type="ECO:0000313" key="3">
    <source>
        <dbReference type="Proteomes" id="UP000199691"/>
    </source>
</evidence>
<proteinExistence type="predicted"/>
<dbReference type="Proteomes" id="UP000199691">
    <property type="component" value="Unassembled WGS sequence"/>
</dbReference>
<feature type="transmembrane region" description="Helical" evidence="1">
    <location>
        <begin position="20"/>
        <end position="45"/>
    </location>
</feature>
<name>A0A1H0DJU8_9PSEU</name>
<dbReference type="AlphaFoldDB" id="A0A1H0DJU8"/>